<keyword evidence="6 8" id="KW-0472">Membrane</keyword>
<gene>
    <name evidence="10" type="ORF">CAUJ_LOCUS842</name>
</gene>
<evidence type="ECO:0000256" key="2">
    <source>
        <dbReference type="ARBA" id="ARBA00005944"/>
    </source>
</evidence>
<sequence>MTSWKITSSKSLFVFATIVLIAFAAESEGRKGWQNPNDPTFGRYSAPSLQGKIIDSRGLSEVTSPAPPTTDQNFNVFRLFVSQLMRELKVDVDEPDRVDKNMRLSMSKHAVSVLSNYLNGKKPDNQASREEIRSVLSGVFSLSEEQLPTRFEETMQRMWPWIATGNLFILPAAVFFIVKSILRPRAFWVIIVSTIFLVSVYTTYNKKYQEAEARRFAQIQMARKGDPCAPEGLAQRLFDSLTSFVHFRRKTSCQEYIEAQTMSIFNEISLVETFFEVLSSGFFSMFSGSATHINKFFKNLYDGAPLLAQIVMTAFLILVVGKIKTPFFSYEPAVTLSSVGDAMGAMVNWVTEDRPEHLRIAEAQPTASSTHKSISKPSRRAIENKKETEVTKKGRKIENEDYLRKKAEGESAESCLSDCSQVTDDESSLTPSGSNITFRKSPHNRGKPLRINDDERNSLNTSSSKSK</sequence>
<comment type="similarity">
    <text evidence="2">Belongs to the chloride channel MCLC family.</text>
</comment>
<feature type="compositionally biased region" description="Polar residues" evidence="7">
    <location>
        <begin position="458"/>
        <end position="467"/>
    </location>
</feature>
<dbReference type="GO" id="GO:0016020">
    <property type="term" value="C:membrane"/>
    <property type="evidence" value="ECO:0007669"/>
    <property type="project" value="UniProtKB-SubCell"/>
</dbReference>
<accession>A0A8S1GQL8</accession>
<feature type="compositionally biased region" description="Polar residues" evidence="7">
    <location>
        <begin position="417"/>
        <end position="438"/>
    </location>
</feature>
<evidence type="ECO:0000313" key="10">
    <source>
        <dbReference type="EMBL" id="CAD6184923.1"/>
    </source>
</evidence>
<evidence type="ECO:0000313" key="11">
    <source>
        <dbReference type="Proteomes" id="UP000835052"/>
    </source>
</evidence>
<dbReference type="EMBL" id="CAJGYM010000001">
    <property type="protein sequence ID" value="CAD6184923.1"/>
    <property type="molecule type" value="Genomic_DNA"/>
</dbReference>
<comment type="subcellular location">
    <subcellularLocation>
        <location evidence="1">Membrane</location>
        <topology evidence="1">Multi-pass membrane protein</topology>
    </subcellularLocation>
</comment>
<dbReference type="PANTHER" id="PTHR34093:SF1">
    <property type="entry name" value="CHLORIDE CHANNEL CLIC-LIKE PROTEIN 1"/>
    <property type="match status" value="1"/>
</dbReference>
<keyword evidence="5 8" id="KW-1133">Transmembrane helix</keyword>
<proteinExistence type="inferred from homology"/>
<protein>
    <recommendedName>
        <fullName evidence="3">Chloride channel CLIC-like protein 1</fullName>
    </recommendedName>
</protein>
<comment type="caution">
    <text evidence="10">The sequence shown here is derived from an EMBL/GenBank/DDBJ whole genome shotgun (WGS) entry which is preliminary data.</text>
</comment>
<dbReference type="OrthoDB" id="5837276at2759"/>
<keyword evidence="4 8" id="KW-0812">Transmembrane</keyword>
<evidence type="ECO:0000256" key="5">
    <source>
        <dbReference type="ARBA" id="ARBA00022989"/>
    </source>
</evidence>
<dbReference type="PANTHER" id="PTHR34093">
    <property type="entry name" value="CHLORIDE CHANNEL CLIC-LIKE PROTEIN 1"/>
    <property type="match status" value="1"/>
</dbReference>
<evidence type="ECO:0000256" key="8">
    <source>
        <dbReference type="SAM" id="Phobius"/>
    </source>
</evidence>
<feature type="region of interest" description="Disordered" evidence="7">
    <location>
        <begin position="406"/>
        <end position="467"/>
    </location>
</feature>
<feature type="chain" id="PRO_5035779232" description="Chloride channel CLIC-like protein 1" evidence="9">
    <location>
        <begin position="25"/>
        <end position="467"/>
    </location>
</feature>
<name>A0A8S1GQL8_9PELO</name>
<dbReference type="Proteomes" id="UP000835052">
    <property type="component" value="Unassembled WGS sequence"/>
</dbReference>
<feature type="compositionally biased region" description="Basic and acidic residues" evidence="7">
    <location>
        <begin position="380"/>
        <end position="394"/>
    </location>
</feature>
<evidence type="ECO:0000256" key="7">
    <source>
        <dbReference type="SAM" id="MobiDB-lite"/>
    </source>
</evidence>
<feature type="transmembrane region" description="Helical" evidence="8">
    <location>
        <begin position="185"/>
        <end position="204"/>
    </location>
</feature>
<evidence type="ECO:0000256" key="1">
    <source>
        <dbReference type="ARBA" id="ARBA00004141"/>
    </source>
</evidence>
<evidence type="ECO:0000256" key="9">
    <source>
        <dbReference type="SAM" id="SignalP"/>
    </source>
</evidence>
<dbReference type="InterPro" id="IPR009231">
    <property type="entry name" value="Chloride_chnl_CLIC-like"/>
</dbReference>
<evidence type="ECO:0000256" key="6">
    <source>
        <dbReference type="ARBA" id="ARBA00023136"/>
    </source>
</evidence>
<feature type="signal peptide" evidence="9">
    <location>
        <begin position="1"/>
        <end position="24"/>
    </location>
</feature>
<evidence type="ECO:0000256" key="4">
    <source>
        <dbReference type="ARBA" id="ARBA00022692"/>
    </source>
</evidence>
<reference evidence="10" key="1">
    <citation type="submission" date="2020-10" db="EMBL/GenBank/DDBJ databases">
        <authorList>
            <person name="Kikuchi T."/>
        </authorList>
    </citation>
    <scope>NUCLEOTIDE SEQUENCE</scope>
    <source>
        <strain evidence="10">NKZ352</strain>
    </source>
</reference>
<keyword evidence="11" id="KW-1185">Reference proteome</keyword>
<dbReference type="GO" id="GO:0005783">
    <property type="term" value="C:endoplasmic reticulum"/>
    <property type="evidence" value="ECO:0007669"/>
    <property type="project" value="TreeGrafter"/>
</dbReference>
<evidence type="ECO:0000256" key="3">
    <source>
        <dbReference type="ARBA" id="ARBA00015571"/>
    </source>
</evidence>
<keyword evidence="9" id="KW-0732">Signal</keyword>
<feature type="transmembrane region" description="Helical" evidence="8">
    <location>
        <begin position="158"/>
        <end position="178"/>
    </location>
</feature>
<feature type="region of interest" description="Disordered" evidence="7">
    <location>
        <begin position="361"/>
        <end position="394"/>
    </location>
</feature>
<dbReference type="AlphaFoldDB" id="A0A8S1GQL8"/>
<feature type="transmembrane region" description="Helical" evidence="8">
    <location>
        <begin position="303"/>
        <end position="321"/>
    </location>
</feature>
<dbReference type="GO" id="GO:0005254">
    <property type="term" value="F:chloride channel activity"/>
    <property type="evidence" value="ECO:0007669"/>
    <property type="project" value="TreeGrafter"/>
</dbReference>
<organism evidence="10 11">
    <name type="scientific">Caenorhabditis auriculariae</name>
    <dbReference type="NCBI Taxonomy" id="2777116"/>
    <lineage>
        <taxon>Eukaryota</taxon>
        <taxon>Metazoa</taxon>
        <taxon>Ecdysozoa</taxon>
        <taxon>Nematoda</taxon>
        <taxon>Chromadorea</taxon>
        <taxon>Rhabditida</taxon>
        <taxon>Rhabditina</taxon>
        <taxon>Rhabditomorpha</taxon>
        <taxon>Rhabditoidea</taxon>
        <taxon>Rhabditidae</taxon>
        <taxon>Peloderinae</taxon>
        <taxon>Caenorhabditis</taxon>
    </lineage>
</organism>